<dbReference type="InterPro" id="IPR002775">
    <property type="entry name" value="DNA/RNA-bd_Alba-like"/>
</dbReference>
<accession>A0A1C3KEB8</accession>
<reference evidence="4 5" key="1">
    <citation type="submission" date="2016-06" db="EMBL/GenBank/DDBJ databases">
        <authorList>
            <consortium name="Pathogen Informatics"/>
        </authorList>
    </citation>
    <scope>NUCLEOTIDE SEQUENCE [LARGE SCALE GENOMIC DNA]</scope>
    <source>
        <strain evidence="4">PmlGA01</strain>
    </source>
</reference>
<keyword evidence="2" id="KW-0472">Membrane</keyword>
<evidence type="ECO:0000313" key="4">
    <source>
        <dbReference type="EMBL" id="SBT71921.1"/>
    </source>
</evidence>
<dbReference type="EMBL" id="LT594501">
    <property type="protein sequence ID" value="SBT71921.1"/>
    <property type="molecule type" value="Genomic_DNA"/>
</dbReference>
<dbReference type="AlphaFoldDB" id="A0A1C3KEB8"/>
<keyword evidence="2" id="KW-0812">Transmembrane</keyword>
<name>A0A1C3KEB8_PLAMA</name>
<keyword evidence="1" id="KW-0694">RNA-binding</keyword>
<evidence type="ECO:0000259" key="3">
    <source>
        <dbReference type="Pfam" id="PF01918"/>
    </source>
</evidence>
<dbReference type="InterPro" id="IPR036882">
    <property type="entry name" value="Alba-like_dom_sf"/>
</dbReference>
<sequence>MKEKECYEIVLNTKSGNFQKYIDHCMEKVKLGNVKIVGRQYAITKAFNVLEVLKNKVMELEHYITYKNLRVIIKEDDHNYYMLYILIHIFTYINTHSYLYLHT</sequence>
<gene>
    <name evidence="4" type="primary">PmlGA01_130005600</name>
    <name evidence="4" type="ORF">PMLGA01_130005600</name>
</gene>
<evidence type="ECO:0000313" key="5">
    <source>
        <dbReference type="Proteomes" id="UP000219799"/>
    </source>
</evidence>
<dbReference type="SUPFAM" id="SSF82704">
    <property type="entry name" value="AlbA-like"/>
    <property type="match status" value="1"/>
</dbReference>
<proteinExistence type="predicted"/>
<feature type="transmembrane region" description="Helical" evidence="2">
    <location>
        <begin position="80"/>
        <end position="101"/>
    </location>
</feature>
<evidence type="ECO:0000256" key="2">
    <source>
        <dbReference type="SAM" id="Phobius"/>
    </source>
</evidence>
<protein>
    <recommendedName>
        <fullName evidence="3">DNA/RNA-binding protein Alba-like domain-containing protein</fullName>
    </recommendedName>
</protein>
<dbReference type="GO" id="GO:0003723">
    <property type="term" value="F:RNA binding"/>
    <property type="evidence" value="ECO:0007669"/>
    <property type="project" value="UniProtKB-KW"/>
</dbReference>
<evidence type="ECO:0000256" key="1">
    <source>
        <dbReference type="ARBA" id="ARBA00022884"/>
    </source>
</evidence>
<dbReference type="Pfam" id="PF01918">
    <property type="entry name" value="Alba"/>
    <property type="match status" value="1"/>
</dbReference>
<organism evidence="4 5">
    <name type="scientific">Plasmodium malariae</name>
    <dbReference type="NCBI Taxonomy" id="5858"/>
    <lineage>
        <taxon>Eukaryota</taxon>
        <taxon>Sar</taxon>
        <taxon>Alveolata</taxon>
        <taxon>Apicomplexa</taxon>
        <taxon>Aconoidasida</taxon>
        <taxon>Haemosporida</taxon>
        <taxon>Plasmodiidae</taxon>
        <taxon>Plasmodium</taxon>
        <taxon>Plasmodium (Plasmodium)</taxon>
    </lineage>
</organism>
<feature type="domain" description="DNA/RNA-binding protein Alba-like" evidence="3">
    <location>
        <begin position="13"/>
        <end position="59"/>
    </location>
</feature>
<keyword evidence="2" id="KW-1133">Transmembrane helix</keyword>
<dbReference type="Proteomes" id="UP000219799">
    <property type="component" value="Chromosome 13"/>
</dbReference>
<dbReference type="VEuPathDB" id="PlasmoDB:PmUG01_13013100"/>